<evidence type="ECO:0000313" key="2">
    <source>
        <dbReference type="EMBL" id="QCS45125.1"/>
    </source>
</evidence>
<geneLocation type="plasmid" evidence="3">
    <name>pnve19</name>
</geneLocation>
<dbReference type="RefSeq" id="WP_138247513.1">
    <property type="nucleotide sequence ID" value="NZ_CP040333.1"/>
</dbReference>
<proteinExistence type="predicted"/>
<dbReference type="KEGG" id="nvr:FEJ81_22930"/>
<gene>
    <name evidence="2" type="ORF">FEJ81_22930</name>
</gene>
<reference evidence="3" key="1">
    <citation type="submission" date="2019-05" db="EMBL/GenBank/DDBJ databases">
        <title>Genome sequence and methylation pattern of the halophilic Archaeon Natrinema versiforme BOL5-4.</title>
        <authorList>
            <person name="DasSarma P."/>
            <person name="Anton B.P."/>
            <person name="DasSarma S.L."/>
            <person name="Martinez F.L."/>
            <person name="Guzman D."/>
            <person name="Roberts R.J."/>
            <person name="DasSarma S."/>
        </authorList>
    </citation>
    <scope>NUCLEOTIDE SEQUENCE [LARGE SCALE GENOMIC DNA]</scope>
    <source>
        <strain evidence="3">BOL5-4</strain>
        <plasmid evidence="3">pnve19</plasmid>
    </source>
</reference>
<evidence type="ECO:0000313" key="3">
    <source>
        <dbReference type="Proteomes" id="UP000302218"/>
    </source>
</evidence>
<dbReference type="AlphaFoldDB" id="A0A4P8WP18"/>
<name>A0A4P8WP18_9EURY</name>
<keyword evidence="2" id="KW-0614">Plasmid</keyword>
<sequence>MGTDLTQPDEIESHNDHDAAMLEFLHAQAAAAERQAEALEEIRDLRRENDEQLAEFTAMLEALFEEIGAAPGVDPEDHV</sequence>
<feature type="coiled-coil region" evidence="1">
    <location>
        <begin position="22"/>
        <end position="55"/>
    </location>
</feature>
<keyword evidence="1" id="KW-0175">Coiled coil</keyword>
<dbReference type="EMBL" id="CP040333">
    <property type="protein sequence ID" value="QCS45125.1"/>
    <property type="molecule type" value="Genomic_DNA"/>
</dbReference>
<organism evidence="2 3">
    <name type="scientific">Natrinema versiforme</name>
    <dbReference type="NCBI Taxonomy" id="88724"/>
    <lineage>
        <taxon>Archaea</taxon>
        <taxon>Methanobacteriati</taxon>
        <taxon>Methanobacteriota</taxon>
        <taxon>Stenosarchaea group</taxon>
        <taxon>Halobacteria</taxon>
        <taxon>Halobacteriales</taxon>
        <taxon>Natrialbaceae</taxon>
        <taxon>Natrinema</taxon>
    </lineage>
</organism>
<evidence type="ECO:0000256" key="1">
    <source>
        <dbReference type="SAM" id="Coils"/>
    </source>
</evidence>
<protein>
    <submittedName>
        <fullName evidence="2">Uncharacterized protein</fullName>
    </submittedName>
</protein>
<dbReference type="GeneID" id="40268192"/>
<dbReference type="Proteomes" id="UP000302218">
    <property type="component" value="Plasmid pNVE19"/>
</dbReference>
<accession>A0A4P8WP18</accession>